<evidence type="ECO:0000256" key="5">
    <source>
        <dbReference type="PIRSR" id="PIRSR000699-1"/>
    </source>
</evidence>
<keyword evidence="4" id="KW-0598">Phosphotransferase system</keyword>
<feature type="active site" description="Tele-phosphohistidine intermediate" evidence="5">
    <location>
        <position position="88"/>
    </location>
</feature>
<dbReference type="RefSeq" id="WP_147211902.1">
    <property type="nucleotide sequence ID" value="NZ_BJYM01000017.1"/>
</dbReference>
<name>A0A511ZNJ6_9BACI</name>
<evidence type="ECO:0000313" key="8">
    <source>
        <dbReference type="EMBL" id="GEN89015.1"/>
    </source>
</evidence>
<dbReference type="PANTHER" id="PTHR34382:SF7">
    <property type="entry name" value="PTS SYSTEM N,N'-DIACETYLCHITOBIOSE-SPECIFIC EIIA COMPONENT"/>
    <property type="match status" value="1"/>
</dbReference>
<dbReference type="Pfam" id="PF02255">
    <property type="entry name" value="PTS_IIA"/>
    <property type="match status" value="1"/>
</dbReference>
<protein>
    <submittedName>
        <fullName evidence="8">PTS cellobiose transporter subunit IIA</fullName>
    </submittedName>
</protein>
<accession>A0A511ZNJ6</accession>
<dbReference type="GO" id="GO:0046872">
    <property type="term" value="F:metal ion binding"/>
    <property type="evidence" value="ECO:0007669"/>
    <property type="project" value="UniProtKB-KW"/>
</dbReference>
<dbReference type="OrthoDB" id="350602at2"/>
<evidence type="ECO:0000256" key="7">
    <source>
        <dbReference type="PROSITE-ProRule" id="PRU00418"/>
    </source>
</evidence>
<evidence type="ECO:0000313" key="9">
    <source>
        <dbReference type="Proteomes" id="UP000321558"/>
    </source>
</evidence>
<gene>
    <name evidence="8" type="ORF">OSO01_37540</name>
</gene>
<dbReference type="Proteomes" id="UP000321558">
    <property type="component" value="Unassembled WGS sequence"/>
</dbReference>
<dbReference type="EMBL" id="BJYM01000017">
    <property type="protein sequence ID" value="GEN89015.1"/>
    <property type="molecule type" value="Genomic_DNA"/>
</dbReference>
<evidence type="ECO:0000256" key="1">
    <source>
        <dbReference type="ARBA" id="ARBA00022448"/>
    </source>
</evidence>
<dbReference type="Gene3D" id="1.20.58.80">
    <property type="entry name" value="Phosphotransferase system, lactose/cellobiose-type IIA subunit"/>
    <property type="match status" value="1"/>
</dbReference>
<dbReference type="InterPro" id="IPR003188">
    <property type="entry name" value="PTS_IIA_lac/cel"/>
</dbReference>
<dbReference type="PANTHER" id="PTHR34382">
    <property type="entry name" value="PTS SYSTEM N,N'-DIACETYLCHITOBIOSE-SPECIFIC EIIA COMPONENT"/>
    <property type="match status" value="1"/>
</dbReference>
<dbReference type="SUPFAM" id="SSF46973">
    <property type="entry name" value="Enzyme IIa from lactose specific PTS, IIa-lac"/>
    <property type="match status" value="1"/>
</dbReference>
<sequence length="117" mass="13164">MSNSNEKQADQENEVTTVAMQIILHAGNARALADEAFQLAKEENFTAAHEKINEANANGILKAHQSQTQIIQDEARGVIHEPSLLLNHAQDHLMTIMSEVRMTKQMIELYELTVNRK</sequence>
<organism evidence="8 9">
    <name type="scientific">Oceanobacillus sojae</name>
    <dbReference type="NCBI Taxonomy" id="582851"/>
    <lineage>
        <taxon>Bacteria</taxon>
        <taxon>Bacillati</taxon>
        <taxon>Bacillota</taxon>
        <taxon>Bacilli</taxon>
        <taxon>Bacillales</taxon>
        <taxon>Bacillaceae</taxon>
        <taxon>Oceanobacillus</taxon>
    </lineage>
</organism>
<keyword evidence="6" id="KW-0479">Metal-binding</keyword>
<keyword evidence="9" id="KW-1185">Reference proteome</keyword>
<comment type="caution">
    <text evidence="8">The sequence shown here is derived from an EMBL/GenBank/DDBJ whole genome shotgun (WGS) entry which is preliminary data.</text>
</comment>
<dbReference type="AlphaFoldDB" id="A0A511ZNJ6"/>
<evidence type="ECO:0000256" key="4">
    <source>
        <dbReference type="ARBA" id="ARBA00022683"/>
    </source>
</evidence>
<keyword evidence="2" id="KW-0762">Sugar transport</keyword>
<dbReference type="InterPro" id="IPR036542">
    <property type="entry name" value="PTS_IIA_lac/cel_sf"/>
</dbReference>
<dbReference type="GO" id="GO:0009401">
    <property type="term" value="P:phosphoenolpyruvate-dependent sugar phosphotransferase system"/>
    <property type="evidence" value="ECO:0007669"/>
    <property type="project" value="UniProtKB-KW"/>
</dbReference>
<reference evidence="8 9" key="1">
    <citation type="submission" date="2019-07" db="EMBL/GenBank/DDBJ databases">
        <title>Whole genome shotgun sequence of Oceanobacillus sojae NBRC 105379.</title>
        <authorList>
            <person name="Hosoyama A."/>
            <person name="Uohara A."/>
            <person name="Ohji S."/>
            <person name="Ichikawa N."/>
        </authorList>
    </citation>
    <scope>NUCLEOTIDE SEQUENCE [LARGE SCALE GENOMIC DNA]</scope>
    <source>
        <strain evidence="8 9">NBRC 105379</strain>
    </source>
</reference>
<feature type="binding site" evidence="6">
    <location>
        <position position="91"/>
    </location>
    <ligand>
        <name>Mg(2+)</name>
        <dbReference type="ChEBI" id="CHEBI:18420"/>
        <note>ligand shared between all trimeric partners</note>
    </ligand>
</feature>
<evidence type="ECO:0000256" key="3">
    <source>
        <dbReference type="ARBA" id="ARBA00022679"/>
    </source>
</evidence>
<evidence type="ECO:0000256" key="6">
    <source>
        <dbReference type="PIRSR" id="PIRSR000699-2"/>
    </source>
</evidence>
<dbReference type="GO" id="GO:0016740">
    <property type="term" value="F:transferase activity"/>
    <property type="evidence" value="ECO:0007669"/>
    <property type="project" value="UniProtKB-KW"/>
</dbReference>
<keyword evidence="1" id="KW-0813">Transport</keyword>
<dbReference type="PROSITE" id="PS51095">
    <property type="entry name" value="PTS_EIIA_TYPE_3"/>
    <property type="match status" value="1"/>
</dbReference>
<evidence type="ECO:0000256" key="2">
    <source>
        <dbReference type="ARBA" id="ARBA00022597"/>
    </source>
</evidence>
<comment type="cofactor">
    <cofactor evidence="6">
        <name>Mg(2+)</name>
        <dbReference type="ChEBI" id="CHEBI:18420"/>
    </cofactor>
    <text evidence="6">Binds 1 Mg(2+) ion per trimer.</text>
</comment>
<dbReference type="PIRSF" id="PIRSF000699">
    <property type="entry name" value="PTS_IILac_III"/>
    <property type="match status" value="1"/>
</dbReference>
<keyword evidence="6" id="KW-0460">Magnesium</keyword>
<keyword evidence="3" id="KW-0808">Transferase</keyword>
<feature type="modified residue" description="Phosphohistidine; by HPr" evidence="7">
    <location>
        <position position="88"/>
    </location>
</feature>
<proteinExistence type="predicted"/>